<accession>A0A6A6HBR0</accession>
<name>A0A6A6HBR0_VIRVR</name>
<dbReference type="Proteomes" id="UP000800092">
    <property type="component" value="Unassembled WGS sequence"/>
</dbReference>
<proteinExistence type="predicted"/>
<dbReference type="InterPro" id="IPR029063">
    <property type="entry name" value="SAM-dependent_MTases_sf"/>
</dbReference>
<dbReference type="OrthoDB" id="184880at2759"/>
<sequence length="288" mass="31391">MTTKTAVVPVSATGANDDNVVFGETDVEVERLKLQHEVIRSHMRDLIVAPINLSKSGLRILDQATADGTWLLDVRQSTKAEHEYVGTDIADSYFPKHPPSNVSFHHQSMTEPWPVDWNGTFDLVHSRFALAGAGMKPLDGVVKGLVGLLKPGGYIQLVEVDPEDPEGNGPAMQRFGIAFRDMLKVVSGGKGMNLKAECPFLLQQAGCLDVKQRLLALSMGAQAEKDVIKNLSVKSMQITAQGLADFFEQVLPISLTKEQLRALPGDLANELPVHGGVFRISVVYGRRP</sequence>
<dbReference type="SUPFAM" id="SSF53335">
    <property type="entry name" value="S-adenosyl-L-methionine-dependent methyltransferases"/>
    <property type="match status" value="1"/>
</dbReference>
<keyword evidence="2" id="KW-1185">Reference proteome</keyword>
<gene>
    <name evidence="1" type="ORF">EV356DRAFT_531974</name>
</gene>
<organism evidence="1 2">
    <name type="scientific">Viridothelium virens</name>
    <name type="common">Speckled blister lichen</name>
    <name type="synonym">Trypethelium virens</name>
    <dbReference type="NCBI Taxonomy" id="1048519"/>
    <lineage>
        <taxon>Eukaryota</taxon>
        <taxon>Fungi</taxon>
        <taxon>Dikarya</taxon>
        <taxon>Ascomycota</taxon>
        <taxon>Pezizomycotina</taxon>
        <taxon>Dothideomycetes</taxon>
        <taxon>Dothideomycetes incertae sedis</taxon>
        <taxon>Trypetheliales</taxon>
        <taxon>Trypetheliaceae</taxon>
        <taxon>Viridothelium</taxon>
    </lineage>
</organism>
<protein>
    <recommendedName>
        <fullName evidence="3">Methyltransferase SirN-like protein</fullName>
    </recommendedName>
</protein>
<dbReference type="AlphaFoldDB" id="A0A6A6HBR0"/>
<dbReference type="EMBL" id="ML991792">
    <property type="protein sequence ID" value="KAF2235248.1"/>
    <property type="molecule type" value="Genomic_DNA"/>
</dbReference>
<evidence type="ECO:0000313" key="1">
    <source>
        <dbReference type="EMBL" id="KAF2235248.1"/>
    </source>
</evidence>
<evidence type="ECO:0008006" key="3">
    <source>
        <dbReference type="Google" id="ProtNLM"/>
    </source>
</evidence>
<evidence type="ECO:0000313" key="2">
    <source>
        <dbReference type="Proteomes" id="UP000800092"/>
    </source>
</evidence>
<reference evidence="1" key="1">
    <citation type="journal article" date="2020" name="Stud. Mycol.">
        <title>101 Dothideomycetes genomes: a test case for predicting lifestyles and emergence of pathogens.</title>
        <authorList>
            <person name="Haridas S."/>
            <person name="Albert R."/>
            <person name="Binder M."/>
            <person name="Bloem J."/>
            <person name="Labutti K."/>
            <person name="Salamov A."/>
            <person name="Andreopoulos B."/>
            <person name="Baker S."/>
            <person name="Barry K."/>
            <person name="Bills G."/>
            <person name="Bluhm B."/>
            <person name="Cannon C."/>
            <person name="Castanera R."/>
            <person name="Culley D."/>
            <person name="Daum C."/>
            <person name="Ezra D."/>
            <person name="Gonzalez J."/>
            <person name="Henrissat B."/>
            <person name="Kuo A."/>
            <person name="Liang C."/>
            <person name="Lipzen A."/>
            <person name="Lutzoni F."/>
            <person name="Magnuson J."/>
            <person name="Mondo S."/>
            <person name="Nolan M."/>
            <person name="Ohm R."/>
            <person name="Pangilinan J."/>
            <person name="Park H.-J."/>
            <person name="Ramirez L."/>
            <person name="Alfaro M."/>
            <person name="Sun H."/>
            <person name="Tritt A."/>
            <person name="Yoshinaga Y."/>
            <person name="Zwiers L.-H."/>
            <person name="Turgeon B."/>
            <person name="Goodwin S."/>
            <person name="Spatafora J."/>
            <person name="Crous P."/>
            <person name="Grigoriev I."/>
        </authorList>
    </citation>
    <scope>NUCLEOTIDE SEQUENCE</scope>
    <source>
        <strain evidence="1">Tuck. ex Michener</strain>
    </source>
</reference>
<dbReference type="Gene3D" id="3.40.50.150">
    <property type="entry name" value="Vaccinia Virus protein VP39"/>
    <property type="match status" value="1"/>
</dbReference>